<gene>
    <name evidence="2" type="ORF">RKA07_10760</name>
</gene>
<accession>A0ABU2HHM1</accession>
<protein>
    <submittedName>
        <fullName evidence="2">PilW family protein</fullName>
    </submittedName>
</protein>
<evidence type="ECO:0000313" key="2">
    <source>
        <dbReference type="EMBL" id="MDS1310568.1"/>
    </source>
</evidence>
<dbReference type="RefSeq" id="WP_200371746.1">
    <property type="nucleotide sequence ID" value="NZ_JAVMBO010000015.1"/>
</dbReference>
<reference evidence="2" key="1">
    <citation type="submission" date="2023-09" db="EMBL/GenBank/DDBJ databases">
        <title>Marinobacter sediminicola sp. nov. and Marinobacter maritimum sp. nov., isolated from marine sediment.</title>
        <authorList>
            <person name="An J."/>
        </authorList>
    </citation>
    <scope>NUCLEOTIDE SEQUENCE</scope>
    <source>
        <strain evidence="2">F60267</strain>
    </source>
</reference>
<keyword evidence="3" id="KW-1185">Reference proteome</keyword>
<dbReference type="PROSITE" id="PS00409">
    <property type="entry name" value="PROKAR_NTER_METHYL"/>
    <property type="match status" value="1"/>
</dbReference>
<organism evidence="2 3">
    <name type="scientific">Marinobacter xiaoshiensis</name>
    <dbReference type="NCBI Taxonomy" id="3073652"/>
    <lineage>
        <taxon>Bacteria</taxon>
        <taxon>Pseudomonadati</taxon>
        <taxon>Pseudomonadota</taxon>
        <taxon>Gammaproteobacteria</taxon>
        <taxon>Pseudomonadales</taxon>
        <taxon>Marinobacteraceae</taxon>
        <taxon>Marinobacter</taxon>
    </lineage>
</organism>
<dbReference type="InterPro" id="IPR012902">
    <property type="entry name" value="N_methyl_site"/>
</dbReference>
<keyword evidence="1" id="KW-1133">Transmembrane helix</keyword>
<dbReference type="InterPro" id="IPR032092">
    <property type="entry name" value="PilW"/>
</dbReference>
<comment type="caution">
    <text evidence="2">The sequence shown here is derived from an EMBL/GenBank/DDBJ whole genome shotgun (WGS) entry which is preliminary data.</text>
</comment>
<evidence type="ECO:0000313" key="3">
    <source>
        <dbReference type="Proteomes" id="UP001267407"/>
    </source>
</evidence>
<dbReference type="Pfam" id="PF16074">
    <property type="entry name" value="PilW"/>
    <property type="match status" value="1"/>
</dbReference>
<sequence>MKRLNRLSAASGAQAGLSLIELMIALLLGTLLTVGLVQVFTSNSQSFRHNEASARALESGRIAADILSRAIRNAGFFGCFPLNGITNNLDGSDGLYDAALHGFSTLGVSAAGTERPGTAIAGTDFFNATGVRRPGAIVQLAADVTATSNIRLTDAGNLAVNDLVFISNCELGDIFQISTLSNSGGNIQITAGAIAGAGGNPGNDLSSNSPPACTAAGSCLSADYRRGTEIFEPYSEAYFIGNAAGGGRSLFMRQANGASVELVAGVEDMQIRFGEGTAATGVQSWSAAAAGTNWDNVIAVEVSLLVASPNDNIMDSAQTYCFPGWQDCVANAGLVTTAADRRMYRVYTFTNALRNPF</sequence>
<name>A0ABU2HHM1_9GAMM</name>
<dbReference type="EMBL" id="JAVMBO010000015">
    <property type="protein sequence ID" value="MDS1310568.1"/>
    <property type="molecule type" value="Genomic_DNA"/>
</dbReference>
<proteinExistence type="predicted"/>
<feature type="transmembrane region" description="Helical" evidence="1">
    <location>
        <begin position="20"/>
        <end position="40"/>
    </location>
</feature>
<evidence type="ECO:0000256" key="1">
    <source>
        <dbReference type="SAM" id="Phobius"/>
    </source>
</evidence>
<dbReference type="Proteomes" id="UP001267407">
    <property type="component" value="Unassembled WGS sequence"/>
</dbReference>
<keyword evidence="1" id="KW-0472">Membrane</keyword>
<keyword evidence="1" id="KW-0812">Transmembrane</keyword>